<comment type="caution">
    <text evidence="2">The sequence shown here is derived from an EMBL/GenBank/DDBJ whole genome shotgun (WGS) entry which is preliminary data.</text>
</comment>
<name>A0AAD8M727_9APIA</name>
<gene>
    <name evidence="2" type="ORF">POM88_046097</name>
</gene>
<evidence type="ECO:0000259" key="1">
    <source>
        <dbReference type="Pfam" id="PF04059"/>
    </source>
</evidence>
<dbReference type="InterPro" id="IPR012677">
    <property type="entry name" value="Nucleotide-bd_a/b_plait_sf"/>
</dbReference>
<organism evidence="2 3">
    <name type="scientific">Heracleum sosnowskyi</name>
    <dbReference type="NCBI Taxonomy" id="360622"/>
    <lineage>
        <taxon>Eukaryota</taxon>
        <taxon>Viridiplantae</taxon>
        <taxon>Streptophyta</taxon>
        <taxon>Embryophyta</taxon>
        <taxon>Tracheophyta</taxon>
        <taxon>Spermatophyta</taxon>
        <taxon>Magnoliopsida</taxon>
        <taxon>eudicotyledons</taxon>
        <taxon>Gunneridae</taxon>
        <taxon>Pentapetalae</taxon>
        <taxon>asterids</taxon>
        <taxon>campanulids</taxon>
        <taxon>Apiales</taxon>
        <taxon>Apiaceae</taxon>
        <taxon>Apioideae</taxon>
        <taxon>apioid superclade</taxon>
        <taxon>Tordylieae</taxon>
        <taxon>Tordyliinae</taxon>
        <taxon>Heracleum</taxon>
    </lineage>
</organism>
<evidence type="ECO:0000313" key="3">
    <source>
        <dbReference type="Proteomes" id="UP001237642"/>
    </source>
</evidence>
<dbReference type="InterPro" id="IPR007201">
    <property type="entry name" value="Mei2-like_Rrm_C"/>
</dbReference>
<dbReference type="Proteomes" id="UP001237642">
    <property type="component" value="Unassembled WGS sequence"/>
</dbReference>
<dbReference type="EMBL" id="JAUIZM010000010">
    <property type="protein sequence ID" value="KAK1361623.1"/>
    <property type="molecule type" value="Genomic_DNA"/>
</dbReference>
<dbReference type="SUPFAM" id="SSF54928">
    <property type="entry name" value="RNA-binding domain, RBD"/>
    <property type="match status" value="1"/>
</dbReference>
<accession>A0AAD8M727</accession>
<dbReference type="Pfam" id="PF04059">
    <property type="entry name" value="RRM_2"/>
    <property type="match status" value="1"/>
</dbReference>
<dbReference type="Gene3D" id="3.30.70.330">
    <property type="match status" value="1"/>
</dbReference>
<feature type="domain" description="Mei2-like C-terminal RNA recognition motif" evidence="1">
    <location>
        <begin position="153"/>
        <end position="257"/>
    </location>
</feature>
<evidence type="ECO:0000313" key="2">
    <source>
        <dbReference type="EMBL" id="KAK1361623.1"/>
    </source>
</evidence>
<reference evidence="2" key="1">
    <citation type="submission" date="2023-02" db="EMBL/GenBank/DDBJ databases">
        <title>Genome of toxic invasive species Heracleum sosnowskyi carries increased number of genes despite the absence of recent whole-genome duplications.</title>
        <authorList>
            <person name="Schelkunov M."/>
            <person name="Shtratnikova V."/>
            <person name="Makarenko M."/>
            <person name="Klepikova A."/>
            <person name="Omelchenko D."/>
            <person name="Novikova G."/>
            <person name="Obukhova E."/>
            <person name="Bogdanov V."/>
            <person name="Penin A."/>
            <person name="Logacheva M."/>
        </authorList>
    </citation>
    <scope>NUCLEOTIDE SEQUENCE</scope>
    <source>
        <strain evidence="2">Hsosn_3</strain>
        <tissue evidence="2">Leaf</tissue>
    </source>
</reference>
<reference evidence="2" key="2">
    <citation type="submission" date="2023-05" db="EMBL/GenBank/DDBJ databases">
        <authorList>
            <person name="Schelkunov M.I."/>
        </authorList>
    </citation>
    <scope>NUCLEOTIDE SEQUENCE</scope>
    <source>
        <strain evidence="2">Hsosn_3</strain>
        <tissue evidence="2">Leaf</tissue>
    </source>
</reference>
<keyword evidence="3" id="KW-1185">Reference proteome</keyword>
<dbReference type="GO" id="GO:0003676">
    <property type="term" value="F:nucleic acid binding"/>
    <property type="evidence" value="ECO:0007669"/>
    <property type="project" value="InterPro"/>
</dbReference>
<dbReference type="InterPro" id="IPR035979">
    <property type="entry name" value="RBD_domain_sf"/>
</dbReference>
<protein>
    <recommendedName>
        <fullName evidence="1">Mei2-like C-terminal RNA recognition motif domain-containing protein</fullName>
    </recommendedName>
</protein>
<dbReference type="AlphaFoldDB" id="A0AAD8M727"/>
<sequence>MCRSNTNSRMTVVSTNTSPRPLNPYAAPFIRSTAIYPHLLCASAVIHHPKLKYPTKTKAENNKYTKHYSTACKLAHPIKMREGHNRVRSFRGGRRLFVPPRQRVPAPVTVPEKLVWRTKLVCEEPVPVSVPEKIVVKTDLVSEVAEDMECKETSVMMRNIPNQYRRDDLLDFIDKLCLDNQMQYDFLYLPMDFKRHNNKGYAFINFTKPNHARVFQDLMNGYEWGWVNLRNSSFKSTKICEITWAKIQGKNGLVRHFSNSHFPCHTKKYLPVILSPPSNGSSAPITLTTVGRYLKLH</sequence>
<dbReference type="CDD" id="cd12277">
    <property type="entry name" value="RRM3_MEI2_EAR1_like"/>
    <property type="match status" value="1"/>
</dbReference>
<proteinExistence type="predicted"/>